<evidence type="ECO:0000256" key="4">
    <source>
        <dbReference type="ARBA" id="ARBA00022553"/>
    </source>
</evidence>
<keyword evidence="4" id="KW-0597">Phosphoprotein</keyword>
<dbReference type="SMART" id="SM00630">
    <property type="entry name" value="Sema"/>
    <property type="match status" value="1"/>
</dbReference>
<dbReference type="SMART" id="SM00423">
    <property type="entry name" value="PSI"/>
    <property type="match status" value="1"/>
</dbReference>
<evidence type="ECO:0000313" key="20">
    <source>
        <dbReference type="EMBL" id="CAL1577425.1"/>
    </source>
</evidence>
<dbReference type="FunFam" id="2.60.40.10:FF:001170">
    <property type="entry name" value="Sema domain, immunoglobulin domain (Ig), short basic domain, secreted, (Semaphorin) 3F"/>
    <property type="match status" value="1"/>
</dbReference>
<evidence type="ECO:0000259" key="18">
    <source>
        <dbReference type="PROSITE" id="PS50835"/>
    </source>
</evidence>
<dbReference type="Pfam" id="PF01437">
    <property type="entry name" value="PSI"/>
    <property type="match status" value="1"/>
</dbReference>
<dbReference type="EMBL" id="OZ035835">
    <property type="protein sequence ID" value="CAL1577425.1"/>
    <property type="molecule type" value="Genomic_DNA"/>
</dbReference>
<dbReference type="SUPFAM" id="SSF48726">
    <property type="entry name" value="Immunoglobulin"/>
    <property type="match status" value="1"/>
</dbReference>
<dbReference type="InterPro" id="IPR007110">
    <property type="entry name" value="Ig-like_dom"/>
</dbReference>
<dbReference type="InterPro" id="IPR036179">
    <property type="entry name" value="Ig-like_dom_sf"/>
</dbReference>
<evidence type="ECO:0000256" key="15">
    <source>
        <dbReference type="SAM" id="MobiDB-lite"/>
    </source>
</evidence>
<reference evidence="20 21" key="1">
    <citation type="submission" date="2024-04" db="EMBL/GenBank/DDBJ databases">
        <authorList>
            <person name="Waldvogel A.-M."/>
            <person name="Schoenle A."/>
        </authorList>
    </citation>
    <scope>NUCLEOTIDE SEQUENCE [LARGE SCALE GENOMIC DNA]</scope>
</reference>
<evidence type="ECO:0000313" key="21">
    <source>
        <dbReference type="Proteomes" id="UP001497482"/>
    </source>
</evidence>
<dbReference type="GO" id="GO:0030215">
    <property type="term" value="F:semaphorin receptor binding"/>
    <property type="evidence" value="ECO:0007669"/>
    <property type="project" value="InterPro"/>
</dbReference>
<dbReference type="GO" id="GO:0045499">
    <property type="term" value="F:chemorepellent activity"/>
    <property type="evidence" value="ECO:0007669"/>
    <property type="project" value="TreeGrafter"/>
</dbReference>
<comment type="subcellular location">
    <subcellularLocation>
        <location evidence="1">Membrane</location>
        <topology evidence="1">Single-pass type I membrane protein</topology>
    </subcellularLocation>
</comment>
<feature type="transmembrane region" description="Helical" evidence="16">
    <location>
        <begin position="694"/>
        <end position="719"/>
    </location>
</feature>
<keyword evidence="12" id="KW-0325">Glycoprotein</keyword>
<evidence type="ECO:0000256" key="5">
    <source>
        <dbReference type="ARBA" id="ARBA00022692"/>
    </source>
</evidence>
<evidence type="ECO:0000256" key="12">
    <source>
        <dbReference type="ARBA" id="ARBA00023180"/>
    </source>
</evidence>
<dbReference type="Pfam" id="PF01403">
    <property type="entry name" value="Sema"/>
    <property type="match status" value="1"/>
</dbReference>
<dbReference type="FunFam" id="2.130.10.10:FF:000033">
    <property type="entry name" value="Semaphorin 4B"/>
    <property type="match status" value="1"/>
</dbReference>
<evidence type="ECO:0000259" key="19">
    <source>
        <dbReference type="PROSITE" id="PS51004"/>
    </source>
</evidence>
<evidence type="ECO:0000256" key="7">
    <source>
        <dbReference type="ARBA" id="ARBA00022782"/>
    </source>
</evidence>
<proteinExistence type="inferred from homology"/>
<feature type="region of interest" description="Disordered" evidence="15">
    <location>
        <begin position="769"/>
        <end position="826"/>
    </location>
</feature>
<sequence length="885" mass="98217">MSCEMCPLVRLLLLSAWAGVVLCYPFRTPVELDVTPRITVPIQSLHGCRRFRSSTVNHSALLLQPDSPRLYVGARGAVFALNASDISSSSSLKLEWEASSEQKQQCLTKGKDNKTECFNHIRLLQRFNSTHLYMCGTHAFRPLCAYIDEKSFKMSSPEEGKDKCPYGPTTGYTGLVIDQQIYTATQYEFRSFPDIRRNSPSPTLRTEDAPTRWLSEADFVGSALVREGTNNPAGDDDRIYFFFTESAEEQGSRVARVARVCKGDRGGHLTLQKRWTSFLKARLVCSLPEFNFHFNILRSVFTLPAAAPEDTLFFGIFGLEWKNVKGSAVCRFSLAEVREAFQGPYMETQDSGSKWKEYSGKIPEPRPGTCITDSLRARGINVSTSLPDDVLDFVRRHPLMSLQVQPTDKRPLLYRKATDYTQLAVHVTQAVDGQHYHVLYLGTDDGWLHKAVQVEGQLHIIEELQLLQEPEPVSSVLVSQDQMSVYVSSPSGVVQLPLSSCSRYSSCYDCVFSRDPHCAWDGDSCVDLLSLSNRSALIQDILHGRRGCENYQQAVLEKRRFVRVGDDVLLQCELTSNLASPVWTQDGRDLQGYGLSSGVRTGTDGLLIIDAKPDQSGLYTCYNLENNIRVPVVSYNISVQEDTPTFDDVEPNEAVSVFTLPTPEEAISTERPLNPVPAPLLPTSSLLTSQNMEALYLTLITILGGLCIVLTVVLLYVGFCLRVGNRGKYSLRAAAASYPSNKRAKKNKKHRSSANMELKTISAHCNGYANGNAKHHHNGEVHNGGLLQIVPGEGHTTSNRDSPPPAPPLPSTPDHQSPECEFSNGLSASLPSMLRRINGNSYVLLRQSDSANTSPNGYSFTDELSKMLEKRKHTQILPIPDESSV</sequence>
<evidence type="ECO:0000256" key="11">
    <source>
        <dbReference type="ARBA" id="ARBA00023157"/>
    </source>
</evidence>
<dbReference type="InterPro" id="IPR036352">
    <property type="entry name" value="Semap_dom_sf"/>
</dbReference>
<dbReference type="InterPro" id="IPR002165">
    <property type="entry name" value="Plexin_repeat"/>
</dbReference>
<gene>
    <name evidence="20" type="ORF">KC01_LOCUS8777</name>
</gene>
<protein>
    <recommendedName>
        <fullName evidence="22">Semaphorin-4G-like</fullName>
    </recommendedName>
</protein>
<accession>A0AAV2JNX4</accession>
<dbReference type="InterPro" id="IPR001627">
    <property type="entry name" value="Semap_dom"/>
</dbReference>
<keyword evidence="8" id="KW-0524">Neurogenesis</keyword>
<evidence type="ECO:0000256" key="6">
    <source>
        <dbReference type="ARBA" id="ARBA00022729"/>
    </source>
</evidence>
<keyword evidence="21" id="KW-1185">Reference proteome</keyword>
<evidence type="ECO:0008006" key="22">
    <source>
        <dbReference type="Google" id="ProtNLM"/>
    </source>
</evidence>
<dbReference type="Proteomes" id="UP001497482">
    <property type="component" value="Chromosome 13"/>
</dbReference>
<evidence type="ECO:0000256" key="10">
    <source>
        <dbReference type="ARBA" id="ARBA00023136"/>
    </source>
</evidence>
<dbReference type="AlphaFoldDB" id="A0AAV2JNX4"/>
<dbReference type="GO" id="GO:0005886">
    <property type="term" value="C:plasma membrane"/>
    <property type="evidence" value="ECO:0007669"/>
    <property type="project" value="TreeGrafter"/>
</dbReference>
<keyword evidence="9 16" id="KW-1133">Transmembrane helix</keyword>
<evidence type="ECO:0000256" key="3">
    <source>
        <dbReference type="ARBA" id="ARBA00022473"/>
    </source>
</evidence>
<keyword evidence="13" id="KW-0393">Immunoglobulin domain</keyword>
<feature type="domain" description="Sema" evidence="19">
    <location>
        <begin position="37"/>
        <end position="498"/>
    </location>
</feature>
<dbReference type="PROSITE" id="PS50835">
    <property type="entry name" value="IG_LIKE"/>
    <property type="match status" value="1"/>
</dbReference>
<evidence type="ECO:0000256" key="14">
    <source>
        <dbReference type="PROSITE-ProRule" id="PRU00352"/>
    </source>
</evidence>
<dbReference type="GO" id="GO:0030335">
    <property type="term" value="P:positive regulation of cell migration"/>
    <property type="evidence" value="ECO:0007669"/>
    <property type="project" value="TreeGrafter"/>
</dbReference>
<feature type="domain" description="Ig-like" evidence="18">
    <location>
        <begin position="565"/>
        <end position="621"/>
    </location>
</feature>
<keyword evidence="7" id="KW-0221">Differentiation</keyword>
<feature type="signal peptide" evidence="17">
    <location>
        <begin position="1"/>
        <end position="23"/>
    </location>
</feature>
<keyword evidence="11" id="KW-1015">Disulfide bond</keyword>
<dbReference type="SUPFAM" id="SSF103575">
    <property type="entry name" value="Plexin repeat"/>
    <property type="match status" value="1"/>
</dbReference>
<evidence type="ECO:0000256" key="8">
    <source>
        <dbReference type="ARBA" id="ARBA00022902"/>
    </source>
</evidence>
<dbReference type="PANTHER" id="PTHR11036">
    <property type="entry name" value="SEMAPHORIN"/>
    <property type="match status" value="1"/>
</dbReference>
<evidence type="ECO:0000256" key="13">
    <source>
        <dbReference type="ARBA" id="ARBA00023319"/>
    </source>
</evidence>
<dbReference type="InterPro" id="IPR013783">
    <property type="entry name" value="Ig-like_fold"/>
</dbReference>
<evidence type="ECO:0000256" key="1">
    <source>
        <dbReference type="ARBA" id="ARBA00004479"/>
    </source>
</evidence>
<keyword evidence="10 16" id="KW-0472">Membrane</keyword>
<comment type="caution">
    <text evidence="14">Lacks conserved residue(s) required for the propagation of feature annotation.</text>
</comment>
<dbReference type="Gene3D" id="3.30.1680.10">
    <property type="entry name" value="ligand-binding face of the semaphorins, domain 2"/>
    <property type="match status" value="1"/>
</dbReference>
<feature type="chain" id="PRO_5043943103" description="Semaphorin-4G-like" evidence="17">
    <location>
        <begin position="24"/>
        <end position="885"/>
    </location>
</feature>
<dbReference type="InterPro" id="IPR027231">
    <property type="entry name" value="Semaphorin"/>
</dbReference>
<dbReference type="InterPro" id="IPR015943">
    <property type="entry name" value="WD40/YVTN_repeat-like_dom_sf"/>
</dbReference>
<keyword evidence="5 16" id="KW-0812">Transmembrane</keyword>
<dbReference type="InterPro" id="IPR016201">
    <property type="entry name" value="PSI"/>
</dbReference>
<dbReference type="Gene3D" id="2.130.10.10">
    <property type="entry name" value="YVTN repeat-like/Quinoprotein amine dehydrogenase"/>
    <property type="match status" value="1"/>
</dbReference>
<name>A0AAV2JNX4_KNICA</name>
<dbReference type="GO" id="GO:0007411">
    <property type="term" value="P:axon guidance"/>
    <property type="evidence" value="ECO:0007669"/>
    <property type="project" value="TreeGrafter"/>
</dbReference>
<evidence type="ECO:0000256" key="9">
    <source>
        <dbReference type="ARBA" id="ARBA00022989"/>
    </source>
</evidence>
<dbReference type="SUPFAM" id="SSF101912">
    <property type="entry name" value="Sema domain"/>
    <property type="match status" value="1"/>
</dbReference>
<dbReference type="PANTHER" id="PTHR11036:SF17">
    <property type="entry name" value="SEMAPHORIN-4G"/>
    <property type="match status" value="1"/>
</dbReference>
<organism evidence="20 21">
    <name type="scientific">Knipowitschia caucasica</name>
    <name type="common">Caucasian dwarf goby</name>
    <name type="synonym">Pomatoschistus caucasicus</name>
    <dbReference type="NCBI Taxonomy" id="637954"/>
    <lineage>
        <taxon>Eukaryota</taxon>
        <taxon>Metazoa</taxon>
        <taxon>Chordata</taxon>
        <taxon>Craniata</taxon>
        <taxon>Vertebrata</taxon>
        <taxon>Euteleostomi</taxon>
        <taxon>Actinopterygii</taxon>
        <taxon>Neopterygii</taxon>
        <taxon>Teleostei</taxon>
        <taxon>Neoteleostei</taxon>
        <taxon>Acanthomorphata</taxon>
        <taxon>Gobiaria</taxon>
        <taxon>Gobiiformes</taxon>
        <taxon>Gobioidei</taxon>
        <taxon>Gobiidae</taxon>
        <taxon>Gobiinae</taxon>
        <taxon>Knipowitschia</taxon>
    </lineage>
</organism>
<dbReference type="GO" id="GO:0001755">
    <property type="term" value="P:neural crest cell migration"/>
    <property type="evidence" value="ECO:0007669"/>
    <property type="project" value="TreeGrafter"/>
</dbReference>
<dbReference type="PROSITE" id="PS51004">
    <property type="entry name" value="SEMA"/>
    <property type="match status" value="1"/>
</dbReference>
<evidence type="ECO:0000256" key="2">
    <source>
        <dbReference type="ARBA" id="ARBA00009492"/>
    </source>
</evidence>
<feature type="compositionally biased region" description="Pro residues" evidence="15">
    <location>
        <begin position="802"/>
        <end position="811"/>
    </location>
</feature>
<evidence type="ECO:0000256" key="17">
    <source>
        <dbReference type="SAM" id="SignalP"/>
    </source>
</evidence>
<evidence type="ECO:0000256" key="16">
    <source>
        <dbReference type="SAM" id="Phobius"/>
    </source>
</evidence>
<keyword evidence="6 17" id="KW-0732">Signal</keyword>
<comment type="similarity">
    <text evidence="2">Belongs to the semaphorin family.</text>
</comment>
<keyword evidence="3" id="KW-0217">Developmental protein</keyword>
<dbReference type="GO" id="GO:0071526">
    <property type="term" value="P:semaphorin-plexin signaling pathway"/>
    <property type="evidence" value="ECO:0007669"/>
    <property type="project" value="TreeGrafter"/>
</dbReference>
<dbReference type="Gene3D" id="2.60.40.10">
    <property type="entry name" value="Immunoglobulins"/>
    <property type="match status" value="1"/>
</dbReference>